<accession>A0ABQ7C5H7</accession>
<dbReference type="Proteomes" id="UP000266723">
    <property type="component" value="Unassembled WGS sequence"/>
</dbReference>
<sequence>MSYGSWFLDETPLPKLGFLGQGNNGYVTLSHETRVSCSFSRKIRPILLFSRRNLHSRCIFVGFYESIDFEPLSAANLVSAVLRHLYRRLIIHRCTDYDSVSPLSFDSIASC</sequence>
<evidence type="ECO:0000313" key="2">
    <source>
        <dbReference type="Proteomes" id="UP000266723"/>
    </source>
</evidence>
<comment type="caution">
    <text evidence="1">The sequence shown here is derived from an EMBL/GenBank/DDBJ whole genome shotgun (WGS) entry which is preliminary data.</text>
</comment>
<protein>
    <submittedName>
        <fullName evidence="1">Uncharacterized protein</fullName>
    </submittedName>
</protein>
<dbReference type="EMBL" id="QGKV02000832">
    <property type="protein sequence ID" value="KAF3546956.1"/>
    <property type="molecule type" value="Genomic_DNA"/>
</dbReference>
<reference evidence="1 2" key="1">
    <citation type="journal article" date="2020" name="BMC Genomics">
        <title>Intraspecific diversification of the crop wild relative Brassica cretica Lam. using demographic model selection.</title>
        <authorList>
            <person name="Kioukis A."/>
            <person name="Michalopoulou V.A."/>
            <person name="Briers L."/>
            <person name="Pirintsos S."/>
            <person name="Studholme D.J."/>
            <person name="Pavlidis P."/>
            <person name="Sarris P.F."/>
        </authorList>
    </citation>
    <scope>NUCLEOTIDE SEQUENCE [LARGE SCALE GENOMIC DNA]</scope>
    <source>
        <strain evidence="2">cv. PFS-1207/04</strain>
    </source>
</reference>
<organism evidence="1 2">
    <name type="scientific">Brassica cretica</name>
    <name type="common">Mustard</name>
    <dbReference type="NCBI Taxonomy" id="69181"/>
    <lineage>
        <taxon>Eukaryota</taxon>
        <taxon>Viridiplantae</taxon>
        <taxon>Streptophyta</taxon>
        <taxon>Embryophyta</taxon>
        <taxon>Tracheophyta</taxon>
        <taxon>Spermatophyta</taxon>
        <taxon>Magnoliopsida</taxon>
        <taxon>eudicotyledons</taxon>
        <taxon>Gunneridae</taxon>
        <taxon>Pentapetalae</taxon>
        <taxon>rosids</taxon>
        <taxon>malvids</taxon>
        <taxon>Brassicales</taxon>
        <taxon>Brassicaceae</taxon>
        <taxon>Brassiceae</taxon>
        <taxon>Brassica</taxon>
    </lineage>
</organism>
<name>A0ABQ7C5H7_BRACR</name>
<gene>
    <name evidence="1" type="ORF">DY000_02007386</name>
</gene>
<keyword evidence="2" id="KW-1185">Reference proteome</keyword>
<evidence type="ECO:0000313" key="1">
    <source>
        <dbReference type="EMBL" id="KAF3546956.1"/>
    </source>
</evidence>
<proteinExistence type="predicted"/>